<protein>
    <submittedName>
        <fullName evidence="2">Uncharacterized conserved protein, DUF58 family, contains vWF domain</fullName>
    </submittedName>
</protein>
<reference evidence="2 3" key="1">
    <citation type="submission" date="2016-11" db="EMBL/GenBank/DDBJ databases">
        <authorList>
            <person name="Jaros S."/>
            <person name="Januszkiewicz K."/>
            <person name="Wedrychowicz H."/>
        </authorList>
    </citation>
    <scope>NUCLEOTIDE SEQUENCE [LARGE SCALE GENOMIC DNA]</scope>
    <source>
        <strain evidence="2 3">DSM 3090</strain>
    </source>
</reference>
<dbReference type="EMBL" id="FRAD01000037">
    <property type="protein sequence ID" value="SHK52902.1"/>
    <property type="molecule type" value="Genomic_DNA"/>
</dbReference>
<evidence type="ECO:0000313" key="2">
    <source>
        <dbReference type="EMBL" id="SHK52902.1"/>
    </source>
</evidence>
<dbReference type="AlphaFoldDB" id="A0A1M6T790"/>
<dbReference type="RefSeq" id="WP_084672275.1">
    <property type="nucleotide sequence ID" value="NZ_FRAD01000037.1"/>
</dbReference>
<name>A0A1M6T790_9CLOT</name>
<dbReference type="OrthoDB" id="9778037at2"/>
<feature type="domain" description="DUF58" evidence="1">
    <location>
        <begin position="190"/>
        <end position="259"/>
    </location>
</feature>
<accession>A0A1M6T790</accession>
<dbReference type="PANTHER" id="PTHR34351:SF2">
    <property type="entry name" value="DUF58 DOMAIN-CONTAINING PROTEIN"/>
    <property type="match status" value="1"/>
</dbReference>
<evidence type="ECO:0000259" key="1">
    <source>
        <dbReference type="Pfam" id="PF01882"/>
    </source>
</evidence>
<proteinExistence type="predicted"/>
<keyword evidence="3" id="KW-1185">Reference proteome</keyword>
<evidence type="ECO:0000313" key="3">
    <source>
        <dbReference type="Proteomes" id="UP000183952"/>
    </source>
</evidence>
<gene>
    <name evidence="2" type="ORF">SAMN02745248_02748</name>
</gene>
<dbReference type="STRING" id="1121331.SAMN02745248_02748"/>
<organism evidence="2 3">
    <name type="scientific">Hathewaya proteolytica DSM 3090</name>
    <dbReference type="NCBI Taxonomy" id="1121331"/>
    <lineage>
        <taxon>Bacteria</taxon>
        <taxon>Bacillati</taxon>
        <taxon>Bacillota</taxon>
        <taxon>Clostridia</taxon>
        <taxon>Eubacteriales</taxon>
        <taxon>Clostridiaceae</taxon>
        <taxon>Hathewaya</taxon>
    </lineage>
</organism>
<dbReference type="Proteomes" id="UP000183952">
    <property type="component" value="Unassembled WGS sequence"/>
</dbReference>
<dbReference type="InterPro" id="IPR002881">
    <property type="entry name" value="DUF58"/>
</dbReference>
<sequence>MIKISGIFILWFLLVLIFKIAMGGLMVNTIFIITTTAFVLSFVNAIIQIKAVNIIVEFNDVDYFAGDTVGLRLTLKNKFSFLLTSLIIKSDYFTCFFYCSPFKQNKFVRNITFDKKGVYPINDFNLIIRDVFGITTVKKNIEINKVINIYPRLVDISHEFKCLVGYEKYENKKKITKNIMENQQNDIKDFRVFVPGDSLRRVHWKLSAKRDQLFVKEYEQTNECNMNVFVDLTEVKKKEYIKYDDVLASKVVSIIYFLLKKGYNIRIFINDLEKTQISLKGKVEFKKVLTYFTGTNYYSAADIMDLNDGRRYTSGNNLILLFNPEGNLNIGGNGNVADNVVEMYQLIRGG</sequence>
<dbReference type="Pfam" id="PF01882">
    <property type="entry name" value="DUF58"/>
    <property type="match status" value="1"/>
</dbReference>
<dbReference type="PANTHER" id="PTHR34351">
    <property type="entry name" value="SLR1927 PROTEIN-RELATED"/>
    <property type="match status" value="1"/>
</dbReference>